<comment type="caution">
    <text evidence="4">Lacks conserved residue(s) required for the propagation of feature annotation.</text>
</comment>
<keyword evidence="7" id="KW-1185">Reference proteome</keyword>
<dbReference type="PANTHER" id="PTHR14218">
    <property type="entry name" value="PROTEASE S8 TRIPEPTIDYL PEPTIDASE I CLN2"/>
    <property type="match status" value="1"/>
</dbReference>
<dbReference type="AlphaFoldDB" id="A0A0A1T702"/>
<comment type="cofactor">
    <cofactor evidence="4">
        <name>Ca(2+)</name>
        <dbReference type="ChEBI" id="CHEBI:29108"/>
    </cofactor>
    <text evidence="4">Binds 1 Ca(2+) ion per subunit.</text>
</comment>
<sequence>MFYPIIYPQNVEVYQRDTSNGKLYASFLDAVEGLFCEGDDPAIDGKPGSHACGAFKPANVITISYAVVEWAFSPAILQRQCNEWMKLDLQGTSVFHASGDVGVVGPVFVSCSGSNKSIFNPIATATCPYITTVDSTEMQKDTSETGKEVVCKTRYSPGGGFSNVFPRPDYQDAAVSAYLANHAGNLTSYNITETAVPVDSSGGRYNRAGRGYPDISALGSHSYVILKGEEKHYGGTSMSAPIAAAVFNRINEECLAAGKKTVGFVNPALYKNPSMFHDITLGGMRKVRPAACGGASFDATPGRDSVTDLGTPNYLEMLKYYNYNYLKVAKL</sequence>
<dbReference type="GO" id="GO:0046872">
    <property type="term" value="F:metal ion binding"/>
    <property type="evidence" value="ECO:0007669"/>
    <property type="project" value="UniProtKB-UniRule"/>
</dbReference>
<name>A0A0A1T702_9HYPO</name>
<keyword evidence="4" id="KW-0106">Calcium</keyword>
<keyword evidence="2" id="KW-0378">Hydrolase</keyword>
<dbReference type="HOGENOM" id="CLU_013783_0_0_1"/>
<feature type="binding site" evidence="4">
    <location>
        <position position="278"/>
    </location>
    <ligand>
        <name>Ca(2+)</name>
        <dbReference type="ChEBI" id="CHEBI:29108"/>
    </ligand>
</feature>
<feature type="binding site" evidence="4">
    <location>
        <position position="279"/>
    </location>
    <ligand>
        <name>Ca(2+)</name>
        <dbReference type="ChEBI" id="CHEBI:29108"/>
    </ligand>
</feature>
<dbReference type="EMBL" id="CDHN01000001">
    <property type="protein sequence ID" value="CEJ82047.1"/>
    <property type="molecule type" value="Genomic_DNA"/>
</dbReference>
<evidence type="ECO:0000256" key="3">
    <source>
        <dbReference type="ARBA" id="ARBA00022825"/>
    </source>
</evidence>
<accession>A0A0A1T702</accession>
<evidence type="ECO:0000256" key="2">
    <source>
        <dbReference type="ARBA" id="ARBA00022801"/>
    </source>
</evidence>
<dbReference type="GO" id="GO:0006508">
    <property type="term" value="P:proteolysis"/>
    <property type="evidence" value="ECO:0007669"/>
    <property type="project" value="UniProtKB-KW"/>
</dbReference>
<organism evidence="6 7">
    <name type="scientific">[Torrubiella] hemipterigena</name>
    <dbReference type="NCBI Taxonomy" id="1531966"/>
    <lineage>
        <taxon>Eukaryota</taxon>
        <taxon>Fungi</taxon>
        <taxon>Dikarya</taxon>
        <taxon>Ascomycota</taxon>
        <taxon>Pezizomycotina</taxon>
        <taxon>Sordariomycetes</taxon>
        <taxon>Hypocreomycetidae</taxon>
        <taxon>Hypocreales</taxon>
        <taxon>Clavicipitaceae</taxon>
        <taxon>Clavicipitaceae incertae sedis</taxon>
        <taxon>'Torrubiella' clade</taxon>
    </lineage>
</organism>
<dbReference type="InterPro" id="IPR036852">
    <property type="entry name" value="Peptidase_S8/S53_dom_sf"/>
</dbReference>
<dbReference type="STRING" id="1531966.A0A0A1T702"/>
<keyword evidence="4" id="KW-0479">Metal-binding</keyword>
<dbReference type="PANTHER" id="PTHR14218:SF19">
    <property type="entry name" value="SERINE PROTEASE AORO, PUTATIVE (AFU_ORTHOLOGUE AFUA_6G10250)-RELATED"/>
    <property type="match status" value="1"/>
</dbReference>
<dbReference type="PROSITE" id="PS51695">
    <property type="entry name" value="SEDOLISIN"/>
    <property type="match status" value="1"/>
</dbReference>
<feature type="binding site" evidence="4">
    <location>
        <position position="302"/>
    </location>
    <ligand>
        <name>Ca(2+)</name>
        <dbReference type="ChEBI" id="CHEBI:29108"/>
    </ligand>
</feature>
<dbReference type="SUPFAM" id="SSF52743">
    <property type="entry name" value="Subtilisin-like"/>
    <property type="match status" value="1"/>
</dbReference>
<evidence type="ECO:0000256" key="4">
    <source>
        <dbReference type="PROSITE-ProRule" id="PRU01032"/>
    </source>
</evidence>
<dbReference type="GO" id="GO:0004252">
    <property type="term" value="F:serine-type endopeptidase activity"/>
    <property type="evidence" value="ECO:0007669"/>
    <property type="project" value="InterPro"/>
</dbReference>
<keyword evidence="1" id="KW-0645">Protease</keyword>
<dbReference type="PROSITE" id="PS00138">
    <property type="entry name" value="SUBTILASE_SER"/>
    <property type="match status" value="1"/>
</dbReference>
<feature type="binding site" evidence="4">
    <location>
        <position position="304"/>
    </location>
    <ligand>
        <name>Ca(2+)</name>
        <dbReference type="ChEBI" id="CHEBI:29108"/>
    </ligand>
</feature>
<dbReference type="Gene3D" id="3.40.50.200">
    <property type="entry name" value="Peptidase S8/S53 domain"/>
    <property type="match status" value="1"/>
</dbReference>
<evidence type="ECO:0000259" key="5">
    <source>
        <dbReference type="PROSITE" id="PS51695"/>
    </source>
</evidence>
<reference evidence="6 7" key="1">
    <citation type="journal article" date="2015" name="Genome Announc.">
        <title>Draft Genome Sequence and Gene Annotation of the Entomopathogenic Fungus Verticillium hemipterigenum.</title>
        <authorList>
            <person name="Horn F."/>
            <person name="Habel A."/>
            <person name="Scharf D.H."/>
            <person name="Dworschak J."/>
            <person name="Brakhage A.A."/>
            <person name="Guthke R."/>
            <person name="Hertweck C."/>
            <person name="Linde J."/>
        </authorList>
    </citation>
    <scope>NUCLEOTIDE SEQUENCE [LARGE SCALE GENOMIC DNA]</scope>
</reference>
<dbReference type="InterPro" id="IPR030400">
    <property type="entry name" value="Sedolisin_dom"/>
</dbReference>
<feature type="domain" description="Peptidase S53" evidence="5">
    <location>
        <begin position="1"/>
        <end position="324"/>
    </location>
</feature>
<keyword evidence="3" id="KW-0720">Serine protease</keyword>
<dbReference type="InterPro" id="IPR023828">
    <property type="entry name" value="Peptidase_S8_Ser-AS"/>
</dbReference>
<dbReference type="GO" id="GO:0008240">
    <property type="term" value="F:tripeptidyl-peptidase activity"/>
    <property type="evidence" value="ECO:0007669"/>
    <property type="project" value="TreeGrafter"/>
</dbReference>
<gene>
    <name evidence="6" type="ORF">VHEMI02139</name>
</gene>
<evidence type="ECO:0000313" key="6">
    <source>
        <dbReference type="EMBL" id="CEJ82047.1"/>
    </source>
</evidence>
<dbReference type="InterPro" id="IPR050819">
    <property type="entry name" value="Tripeptidyl-peptidase_I"/>
</dbReference>
<protein>
    <recommendedName>
        <fullName evidence="5">Peptidase S53 domain-containing protein</fullName>
    </recommendedName>
</protein>
<dbReference type="OrthoDB" id="409122at2759"/>
<evidence type="ECO:0000313" key="7">
    <source>
        <dbReference type="Proteomes" id="UP000039046"/>
    </source>
</evidence>
<proteinExistence type="predicted"/>
<dbReference type="CDD" id="cd04056">
    <property type="entry name" value="Peptidases_S53"/>
    <property type="match status" value="1"/>
</dbReference>
<dbReference type="Proteomes" id="UP000039046">
    <property type="component" value="Unassembled WGS sequence"/>
</dbReference>
<evidence type="ECO:0000256" key="1">
    <source>
        <dbReference type="ARBA" id="ARBA00022670"/>
    </source>
</evidence>